<comment type="cofactor">
    <cofactor evidence="1 6">
        <name>Zn(2+)</name>
        <dbReference type="ChEBI" id="CHEBI:29105"/>
    </cofactor>
</comment>
<keyword evidence="5" id="KW-0560">Oxidoreductase</keyword>
<dbReference type="Gene3D" id="3.90.180.10">
    <property type="entry name" value="Medium-chain alcohol dehydrogenases, catalytic domain"/>
    <property type="match status" value="1"/>
</dbReference>
<dbReference type="GO" id="GO:0016491">
    <property type="term" value="F:oxidoreductase activity"/>
    <property type="evidence" value="ECO:0007669"/>
    <property type="project" value="UniProtKB-KW"/>
</dbReference>
<dbReference type="AlphaFoldDB" id="A0A414LI99"/>
<reference evidence="9 10" key="1">
    <citation type="submission" date="2018-08" db="EMBL/GenBank/DDBJ databases">
        <title>A genome reference for cultivated species of the human gut microbiota.</title>
        <authorList>
            <person name="Zou Y."/>
            <person name="Xue W."/>
            <person name="Luo G."/>
        </authorList>
    </citation>
    <scope>NUCLEOTIDE SEQUENCE [LARGE SCALE GENOMIC DNA]</scope>
    <source>
        <strain evidence="9 10">AM27-17</strain>
    </source>
</reference>
<comment type="similarity">
    <text evidence="2 6">Belongs to the zinc-containing alcohol dehydrogenase family.</text>
</comment>
<dbReference type="PANTHER" id="PTHR42813:SF4">
    <property type="entry name" value="NADP-DEPENDENT ISOPROPANOL DEHYDROGENASE"/>
    <property type="match status" value="1"/>
</dbReference>
<proteinExistence type="inferred from homology"/>
<dbReference type="Gene3D" id="3.40.50.720">
    <property type="entry name" value="NAD(P)-binding Rossmann-like Domain"/>
    <property type="match status" value="1"/>
</dbReference>
<dbReference type="EMBL" id="QSKV01000002">
    <property type="protein sequence ID" value="RHE94336.1"/>
    <property type="molecule type" value="Genomic_DNA"/>
</dbReference>
<dbReference type="SUPFAM" id="SSF51735">
    <property type="entry name" value="NAD(P)-binding Rossmann-fold domains"/>
    <property type="match status" value="1"/>
</dbReference>
<evidence type="ECO:0000256" key="3">
    <source>
        <dbReference type="ARBA" id="ARBA00022723"/>
    </source>
</evidence>
<evidence type="ECO:0000256" key="5">
    <source>
        <dbReference type="ARBA" id="ARBA00023002"/>
    </source>
</evidence>
<feature type="domain" description="Alcohol dehydrogenase-like C-terminal" evidence="7">
    <location>
        <begin position="189"/>
        <end position="289"/>
    </location>
</feature>
<protein>
    <submittedName>
        <fullName evidence="9">Alcohol dehydrogenase</fullName>
    </submittedName>
</protein>
<dbReference type="InterPro" id="IPR036291">
    <property type="entry name" value="NAD(P)-bd_dom_sf"/>
</dbReference>
<dbReference type="InterPro" id="IPR013154">
    <property type="entry name" value="ADH-like_N"/>
</dbReference>
<accession>A0A414LI99</accession>
<dbReference type="InterPro" id="IPR002328">
    <property type="entry name" value="ADH_Zn_CS"/>
</dbReference>
<dbReference type="Proteomes" id="UP000285650">
    <property type="component" value="Unassembled WGS sequence"/>
</dbReference>
<sequence length="349" mass="38552">MLAYTYIEHGKFELIEKPKPGLKDPRDAIVRVTLGSICTSDLHIKHGSVPRALPGTTVGHEMVGIVEQVGADVTSIRPGDRVTVNVETFCGECFFCRHGYVNNCTDANGGWALGCRIDGGQAEYVRVPYADQGLNCIPDAVSDEQALFVGDVLATGFWAARISEITEKDTVLIIGAGPTGICTLLCVMLKHPRRIIVCEKSPERIRLVREHYPDVQVVKPEDCREIVLRSSDHGGADVVLEVAGTDDTFRLAWECARPNAIVTVVALYDRPQVLPLPDMYGKNLTFKTGGVDGCDCAEVLRLIEEGKIDTTPLITHRFPLNEIEEAYRIFENKLEGVMKVAVFERERKE</sequence>
<dbReference type="PANTHER" id="PTHR42813">
    <property type="entry name" value="ZINC-TYPE ALCOHOL DEHYDROGENASE-LIKE"/>
    <property type="match status" value="1"/>
</dbReference>
<dbReference type="InterPro" id="IPR011032">
    <property type="entry name" value="GroES-like_sf"/>
</dbReference>
<dbReference type="PROSITE" id="PS00059">
    <property type="entry name" value="ADH_ZINC"/>
    <property type="match status" value="1"/>
</dbReference>
<dbReference type="GO" id="GO:0008270">
    <property type="term" value="F:zinc ion binding"/>
    <property type="evidence" value="ECO:0007669"/>
    <property type="project" value="InterPro"/>
</dbReference>
<dbReference type="RefSeq" id="WP_118220884.1">
    <property type="nucleotide sequence ID" value="NZ_JADNIJ010000007.1"/>
</dbReference>
<feature type="domain" description="Alcohol dehydrogenase-like N-terminal" evidence="8">
    <location>
        <begin position="25"/>
        <end position="130"/>
    </location>
</feature>
<dbReference type="Pfam" id="PF08240">
    <property type="entry name" value="ADH_N"/>
    <property type="match status" value="1"/>
</dbReference>
<evidence type="ECO:0000313" key="9">
    <source>
        <dbReference type="EMBL" id="RHE94336.1"/>
    </source>
</evidence>
<gene>
    <name evidence="9" type="ORF">DW712_03345</name>
</gene>
<keyword evidence="3 6" id="KW-0479">Metal-binding</keyword>
<evidence type="ECO:0000259" key="8">
    <source>
        <dbReference type="Pfam" id="PF08240"/>
    </source>
</evidence>
<keyword evidence="4 6" id="KW-0862">Zinc</keyword>
<evidence type="ECO:0000259" key="7">
    <source>
        <dbReference type="Pfam" id="PF00107"/>
    </source>
</evidence>
<evidence type="ECO:0000256" key="6">
    <source>
        <dbReference type="RuleBase" id="RU361277"/>
    </source>
</evidence>
<organism evidence="9 10">
    <name type="scientific">Bacteroides intestinalis</name>
    <dbReference type="NCBI Taxonomy" id="329854"/>
    <lineage>
        <taxon>Bacteria</taxon>
        <taxon>Pseudomonadati</taxon>
        <taxon>Bacteroidota</taxon>
        <taxon>Bacteroidia</taxon>
        <taxon>Bacteroidales</taxon>
        <taxon>Bacteroidaceae</taxon>
        <taxon>Bacteroides</taxon>
    </lineage>
</organism>
<dbReference type="SUPFAM" id="SSF50129">
    <property type="entry name" value="GroES-like"/>
    <property type="match status" value="1"/>
</dbReference>
<name>A0A414LI99_9BACE</name>
<evidence type="ECO:0000256" key="2">
    <source>
        <dbReference type="ARBA" id="ARBA00008072"/>
    </source>
</evidence>
<comment type="caution">
    <text evidence="9">The sequence shown here is derived from an EMBL/GenBank/DDBJ whole genome shotgun (WGS) entry which is preliminary data.</text>
</comment>
<evidence type="ECO:0000256" key="1">
    <source>
        <dbReference type="ARBA" id="ARBA00001947"/>
    </source>
</evidence>
<dbReference type="Pfam" id="PF00107">
    <property type="entry name" value="ADH_zinc_N"/>
    <property type="match status" value="1"/>
</dbReference>
<dbReference type="CDD" id="cd05278">
    <property type="entry name" value="FDH_like"/>
    <property type="match status" value="1"/>
</dbReference>
<evidence type="ECO:0000256" key="4">
    <source>
        <dbReference type="ARBA" id="ARBA00022833"/>
    </source>
</evidence>
<dbReference type="InterPro" id="IPR013149">
    <property type="entry name" value="ADH-like_C"/>
</dbReference>
<evidence type="ECO:0000313" key="10">
    <source>
        <dbReference type="Proteomes" id="UP000285650"/>
    </source>
</evidence>